<name>A0A6C0I2N0_9ZZZZ</name>
<sequence>MDLTSSLLFKSVFNIGSWVVYKSFDGISYVYKRARSNEKICDKYEYNLDELNSTPYVIITEEEYDALVNNCKPKYTKRNVSSLTKKIIASNQSWKCGTCSEIMDYTYEIDHHIPLFKGGSNDISNLIALCRNCHGKKTILENVN</sequence>
<dbReference type="GO" id="GO:0004519">
    <property type="term" value="F:endonuclease activity"/>
    <property type="evidence" value="ECO:0007669"/>
    <property type="project" value="InterPro"/>
</dbReference>
<dbReference type="InterPro" id="IPR002711">
    <property type="entry name" value="HNH"/>
</dbReference>
<evidence type="ECO:0000259" key="1">
    <source>
        <dbReference type="SMART" id="SM00507"/>
    </source>
</evidence>
<dbReference type="InterPro" id="IPR003615">
    <property type="entry name" value="HNH_nuc"/>
</dbReference>
<dbReference type="SMART" id="SM00507">
    <property type="entry name" value="HNHc"/>
    <property type="match status" value="1"/>
</dbReference>
<feature type="domain" description="HNH nuclease" evidence="1">
    <location>
        <begin position="83"/>
        <end position="135"/>
    </location>
</feature>
<dbReference type="Gene3D" id="1.10.30.50">
    <property type="match status" value="1"/>
</dbReference>
<reference evidence="2" key="1">
    <citation type="journal article" date="2020" name="Nature">
        <title>Giant virus diversity and host interactions through global metagenomics.</title>
        <authorList>
            <person name="Schulz F."/>
            <person name="Roux S."/>
            <person name="Paez-Espino D."/>
            <person name="Jungbluth S."/>
            <person name="Walsh D.A."/>
            <person name="Denef V.J."/>
            <person name="McMahon K.D."/>
            <person name="Konstantinidis K.T."/>
            <person name="Eloe-Fadrosh E.A."/>
            <person name="Kyrpides N.C."/>
            <person name="Woyke T."/>
        </authorList>
    </citation>
    <scope>NUCLEOTIDE SEQUENCE</scope>
    <source>
        <strain evidence="2">GVMAG-M-3300023184-18</strain>
    </source>
</reference>
<proteinExistence type="predicted"/>
<dbReference type="AlphaFoldDB" id="A0A6C0I2N0"/>
<accession>A0A6C0I2N0</accession>
<dbReference type="GO" id="GO:0008270">
    <property type="term" value="F:zinc ion binding"/>
    <property type="evidence" value="ECO:0007669"/>
    <property type="project" value="InterPro"/>
</dbReference>
<protein>
    <recommendedName>
        <fullName evidence="1">HNH nuclease domain-containing protein</fullName>
    </recommendedName>
</protein>
<dbReference type="Pfam" id="PF01844">
    <property type="entry name" value="HNH"/>
    <property type="match status" value="1"/>
</dbReference>
<dbReference type="EMBL" id="MN740075">
    <property type="protein sequence ID" value="QHT86637.1"/>
    <property type="molecule type" value="Genomic_DNA"/>
</dbReference>
<organism evidence="2">
    <name type="scientific">viral metagenome</name>
    <dbReference type="NCBI Taxonomy" id="1070528"/>
    <lineage>
        <taxon>unclassified sequences</taxon>
        <taxon>metagenomes</taxon>
        <taxon>organismal metagenomes</taxon>
    </lineage>
</organism>
<dbReference type="CDD" id="cd00085">
    <property type="entry name" value="HNHc"/>
    <property type="match status" value="1"/>
</dbReference>
<dbReference type="GO" id="GO:0003676">
    <property type="term" value="F:nucleic acid binding"/>
    <property type="evidence" value="ECO:0007669"/>
    <property type="project" value="InterPro"/>
</dbReference>
<evidence type="ECO:0000313" key="2">
    <source>
        <dbReference type="EMBL" id="QHT86637.1"/>
    </source>
</evidence>